<sequence>MMNGPERDRNKALGIVYRTHKQMVCSYIMKNSGSPEEAKDVYQEAMIAMYENVGQGKFKGDSAIGTYLYSIARFKWLNQIKKNSVRSSHHEKLETPEFQESPMTVIIEKEHKNAVLEVLTELGDSCKRLLVDTMYNNASMKEIVLKGEFSSEQIARNKKYKCLQKLKELIQNKPGLLQKLKGNE</sequence>
<dbReference type="PANTHER" id="PTHR43133:SF8">
    <property type="entry name" value="RNA POLYMERASE SIGMA FACTOR HI_1459-RELATED"/>
    <property type="match status" value="1"/>
</dbReference>
<dbReference type="GO" id="GO:0003677">
    <property type="term" value="F:DNA binding"/>
    <property type="evidence" value="ECO:0007669"/>
    <property type="project" value="UniProtKB-KW"/>
</dbReference>
<name>A0A3L9YCN8_9FLAO</name>
<dbReference type="Gene3D" id="1.10.1740.10">
    <property type="match status" value="1"/>
</dbReference>
<dbReference type="OrthoDB" id="1163416at2"/>
<evidence type="ECO:0000313" key="6">
    <source>
        <dbReference type="EMBL" id="RMA58503.1"/>
    </source>
</evidence>
<dbReference type="EMBL" id="REFC01000013">
    <property type="protein sequence ID" value="RMA58503.1"/>
    <property type="molecule type" value="Genomic_DNA"/>
</dbReference>
<dbReference type="Proteomes" id="UP000271339">
    <property type="component" value="Unassembled WGS sequence"/>
</dbReference>
<dbReference type="Pfam" id="PF04542">
    <property type="entry name" value="Sigma70_r2"/>
    <property type="match status" value="1"/>
</dbReference>
<proteinExistence type="predicted"/>
<dbReference type="RefSeq" id="WP_121907455.1">
    <property type="nucleotide sequence ID" value="NZ_REFC01000013.1"/>
</dbReference>
<keyword evidence="1" id="KW-0805">Transcription regulation</keyword>
<dbReference type="InterPro" id="IPR039425">
    <property type="entry name" value="RNA_pol_sigma-70-like"/>
</dbReference>
<evidence type="ECO:0000256" key="4">
    <source>
        <dbReference type="ARBA" id="ARBA00023163"/>
    </source>
</evidence>
<evidence type="ECO:0000256" key="3">
    <source>
        <dbReference type="ARBA" id="ARBA00023125"/>
    </source>
</evidence>
<feature type="domain" description="RNA polymerase sigma-70 region 2" evidence="5">
    <location>
        <begin position="17"/>
        <end position="84"/>
    </location>
</feature>
<reference evidence="6 7" key="1">
    <citation type="submission" date="2018-10" db="EMBL/GenBank/DDBJ databases">
        <title>Genomic Encyclopedia of Archaeal and Bacterial Type Strains, Phase II (KMG-II): from individual species to whole genera.</title>
        <authorList>
            <person name="Goeker M."/>
        </authorList>
    </citation>
    <scope>NUCLEOTIDE SEQUENCE [LARGE SCALE GENOMIC DNA]</scope>
    <source>
        <strain evidence="6 7">DSM 23424</strain>
    </source>
</reference>
<organism evidence="6 7">
    <name type="scientific">Ulvibacter antarcticus</name>
    <dbReference type="NCBI Taxonomy" id="442714"/>
    <lineage>
        <taxon>Bacteria</taxon>
        <taxon>Pseudomonadati</taxon>
        <taxon>Bacteroidota</taxon>
        <taxon>Flavobacteriia</taxon>
        <taxon>Flavobacteriales</taxon>
        <taxon>Flavobacteriaceae</taxon>
        <taxon>Ulvibacter</taxon>
    </lineage>
</organism>
<dbReference type="GO" id="GO:0016987">
    <property type="term" value="F:sigma factor activity"/>
    <property type="evidence" value="ECO:0007669"/>
    <property type="project" value="UniProtKB-KW"/>
</dbReference>
<dbReference type="InterPro" id="IPR013325">
    <property type="entry name" value="RNA_pol_sigma_r2"/>
</dbReference>
<dbReference type="NCBIfam" id="TIGR02937">
    <property type="entry name" value="sigma70-ECF"/>
    <property type="match status" value="1"/>
</dbReference>
<dbReference type="PANTHER" id="PTHR43133">
    <property type="entry name" value="RNA POLYMERASE ECF-TYPE SIGMA FACTO"/>
    <property type="match status" value="1"/>
</dbReference>
<comment type="caution">
    <text evidence="6">The sequence shown here is derived from an EMBL/GenBank/DDBJ whole genome shotgun (WGS) entry which is preliminary data.</text>
</comment>
<dbReference type="GO" id="GO:0006352">
    <property type="term" value="P:DNA-templated transcription initiation"/>
    <property type="evidence" value="ECO:0007669"/>
    <property type="project" value="InterPro"/>
</dbReference>
<dbReference type="SUPFAM" id="SSF88946">
    <property type="entry name" value="Sigma2 domain of RNA polymerase sigma factors"/>
    <property type="match status" value="1"/>
</dbReference>
<keyword evidence="2" id="KW-0731">Sigma factor</keyword>
<dbReference type="InterPro" id="IPR007627">
    <property type="entry name" value="RNA_pol_sigma70_r2"/>
</dbReference>
<keyword evidence="4" id="KW-0804">Transcription</keyword>
<gene>
    <name evidence="6" type="ORF">BXY75_1876</name>
</gene>
<protein>
    <submittedName>
        <fullName evidence="6">RNA polymerase sigma factor (Sigma-70 family)</fullName>
    </submittedName>
</protein>
<dbReference type="AlphaFoldDB" id="A0A3L9YCN8"/>
<evidence type="ECO:0000259" key="5">
    <source>
        <dbReference type="Pfam" id="PF04542"/>
    </source>
</evidence>
<keyword evidence="7" id="KW-1185">Reference proteome</keyword>
<evidence type="ECO:0000256" key="2">
    <source>
        <dbReference type="ARBA" id="ARBA00023082"/>
    </source>
</evidence>
<keyword evidence="3" id="KW-0238">DNA-binding</keyword>
<evidence type="ECO:0000256" key="1">
    <source>
        <dbReference type="ARBA" id="ARBA00023015"/>
    </source>
</evidence>
<accession>A0A3L9YCN8</accession>
<dbReference type="InterPro" id="IPR014284">
    <property type="entry name" value="RNA_pol_sigma-70_dom"/>
</dbReference>
<evidence type="ECO:0000313" key="7">
    <source>
        <dbReference type="Proteomes" id="UP000271339"/>
    </source>
</evidence>